<accession>A0A0M4M7S4</accession>
<keyword evidence="2" id="KW-1185">Reference proteome</keyword>
<dbReference type="Proteomes" id="UP000057938">
    <property type="component" value="Chromosome"/>
</dbReference>
<organism evidence="1 2">
    <name type="scientific">Altererythrobacter epoxidivorans</name>
    <dbReference type="NCBI Taxonomy" id="361183"/>
    <lineage>
        <taxon>Bacteria</taxon>
        <taxon>Pseudomonadati</taxon>
        <taxon>Pseudomonadota</taxon>
        <taxon>Alphaproteobacteria</taxon>
        <taxon>Sphingomonadales</taxon>
        <taxon>Erythrobacteraceae</taxon>
        <taxon>Altererythrobacter</taxon>
    </lineage>
</organism>
<sequence length="202" mass="21786">MDRYPNGNYFEREFDRRKIDFSSPDIAIAYRDSKSVAGCLASIEEGPLSPYVGGPLSEDPKYKLLSKRLRKSADKCIKPNPAALQMLVGASIAELQVLGHEGTYEPRAMSLNSDEAEAFYTPKNGSATVDHIGRCVAVYSPGLSVDVLKAEVGSPAEEQALDKLYKSTPECGLSARPASVPNVLQRAAIAFGLHDWNAAHGG</sequence>
<dbReference type="EMBL" id="CP012669">
    <property type="protein sequence ID" value="ALE16548.1"/>
    <property type="molecule type" value="Genomic_DNA"/>
</dbReference>
<reference evidence="1 2" key="1">
    <citation type="submission" date="2015-09" db="EMBL/GenBank/DDBJ databases">
        <title>Complete genome sequence of a benzo[a]pyrene-degrading bacterium Altererythrobacter epoxidivorans CGMCC 1.7731T.</title>
        <authorList>
            <person name="Li Z."/>
            <person name="Cheng H."/>
            <person name="Huo Y."/>
            <person name="Xu X."/>
        </authorList>
    </citation>
    <scope>NUCLEOTIDE SEQUENCE [LARGE SCALE GENOMIC DNA]</scope>
    <source>
        <strain evidence="1 2">CGMCC 1.7731</strain>
    </source>
</reference>
<dbReference type="KEGG" id="aep:AMC99_01254"/>
<dbReference type="STRING" id="361183.AMC99_01254"/>
<evidence type="ECO:0000313" key="1">
    <source>
        <dbReference type="EMBL" id="ALE16548.1"/>
    </source>
</evidence>
<gene>
    <name evidence="1" type="ORF">AMC99_01254</name>
</gene>
<dbReference type="PATRIC" id="fig|361183.4.peg.1225"/>
<protein>
    <submittedName>
        <fullName evidence="1">Uncharacterized protein</fullName>
    </submittedName>
</protein>
<evidence type="ECO:0000313" key="2">
    <source>
        <dbReference type="Proteomes" id="UP000057938"/>
    </source>
</evidence>
<name>A0A0M4M7S4_9SPHN</name>
<dbReference type="AlphaFoldDB" id="A0A0M4M7S4"/>
<proteinExistence type="predicted"/>